<dbReference type="InterPro" id="IPR001789">
    <property type="entry name" value="Sig_transdc_resp-reg_receiver"/>
</dbReference>
<gene>
    <name evidence="4" type="ORF">AWB69_06325</name>
</gene>
<evidence type="ECO:0000256" key="2">
    <source>
        <dbReference type="PROSITE-ProRule" id="PRU00169"/>
    </source>
</evidence>
<dbReference type="EMBL" id="FCOK02000056">
    <property type="protein sequence ID" value="SAP34768.1"/>
    <property type="molecule type" value="Genomic_DNA"/>
</dbReference>
<dbReference type="PANTHER" id="PTHR44591:SF3">
    <property type="entry name" value="RESPONSE REGULATORY DOMAIN-CONTAINING PROTEIN"/>
    <property type="match status" value="1"/>
</dbReference>
<dbReference type="RefSeq" id="WP_062090603.1">
    <property type="nucleotide sequence ID" value="NZ_FCOK02000056.1"/>
</dbReference>
<dbReference type="SUPFAM" id="SSF52172">
    <property type="entry name" value="CheY-like"/>
    <property type="match status" value="1"/>
</dbReference>
<dbReference type="InterPro" id="IPR050595">
    <property type="entry name" value="Bact_response_regulator"/>
</dbReference>
<dbReference type="PANTHER" id="PTHR44591">
    <property type="entry name" value="STRESS RESPONSE REGULATOR PROTEIN 1"/>
    <property type="match status" value="1"/>
</dbReference>
<sequence length="118" mass="12964">MKKILVVDDEFDLLTTWRLVLQMEGYEVSTASNGLLALESVRANQPDLIITDWMMPTMDGVALCHMLAADDTLAQIPVVLSSAAARTPTVTHPHLEFHRKPLSIDALIEIVTRLIGAA</sequence>
<organism evidence="4 5">
    <name type="scientific">Caballeronia udeis</name>
    <dbReference type="NCBI Taxonomy" id="1232866"/>
    <lineage>
        <taxon>Bacteria</taxon>
        <taxon>Pseudomonadati</taxon>
        <taxon>Pseudomonadota</taxon>
        <taxon>Betaproteobacteria</taxon>
        <taxon>Burkholderiales</taxon>
        <taxon>Burkholderiaceae</taxon>
        <taxon>Caballeronia</taxon>
    </lineage>
</organism>
<dbReference type="InterPro" id="IPR011006">
    <property type="entry name" value="CheY-like_superfamily"/>
</dbReference>
<dbReference type="PROSITE" id="PS50110">
    <property type="entry name" value="RESPONSE_REGULATORY"/>
    <property type="match status" value="1"/>
</dbReference>
<protein>
    <submittedName>
        <fullName evidence="4">Two component AraC family transcriptional regulator</fullName>
    </submittedName>
</protein>
<feature type="modified residue" description="4-aspartylphosphate" evidence="2">
    <location>
        <position position="52"/>
    </location>
</feature>
<feature type="domain" description="Response regulatory" evidence="3">
    <location>
        <begin position="3"/>
        <end position="115"/>
    </location>
</feature>
<dbReference type="AlphaFoldDB" id="A0A168GWD5"/>
<accession>A0A168GWD5</accession>
<dbReference type="Gene3D" id="3.40.50.2300">
    <property type="match status" value="1"/>
</dbReference>
<dbReference type="SMART" id="SM00448">
    <property type="entry name" value="REC"/>
    <property type="match status" value="1"/>
</dbReference>
<dbReference type="GO" id="GO:0000160">
    <property type="term" value="P:phosphorelay signal transduction system"/>
    <property type="evidence" value="ECO:0007669"/>
    <property type="project" value="InterPro"/>
</dbReference>
<dbReference type="Proteomes" id="UP000054683">
    <property type="component" value="Unassembled WGS sequence"/>
</dbReference>
<evidence type="ECO:0000313" key="4">
    <source>
        <dbReference type="EMBL" id="SAP34768.1"/>
    </source>
</evidence>
<name>A0A168GWD5_9BURK</name>
<dbReference type="OrthoDB" id="9800897at2"/>
<evidence type="ECO:0000313" key="5">
    <source>
        <dbReference type="Proteomes" id="UP000054683"/>
    </source>
</evidence>
<evidence type="ECO:0000256" key="1">
    <source>
        <dbReference type="ARBA" id="ARBA00022553"/>
    </source>
</evidence>
<reference evidence="4 5" key="1">
    <citation type="submission" date="2016-01" db="EMBL/GenBank/DDBJ databases">
        <authorList>
            <person name="McClelland M."/>
            <person name="Jain A."/>
            <person name="Saraogi P."/>
            <person name="Mendelson R."/>
            <person name="Westerman R."/>
            <person name="SanMiguel P."/>
            <person name="Csonka L."/>
        </authorList>
    </citation>
    <scope>NUCLEOTIDE SEQUENCE [LARGE SCALE GENOMIC DNA]</scope>
    <source>
        <strain evidence="4">LMG 27134</strain>
    </source>
</reference>
<keyword evidence="1 2" id="KW-0597">Phosphoprotein</keyword>
<proteinExistence type="predicted"/>
<dbReference type="Pfam" id="PF00072">
    <property type="entry name" value="Response_reg"/>
    <property type="match status" value="1"/>
</dbReference>
<evidence type="ECO:0000259" key="3">
    <source>
        <dbReference type="PROSITE" id="PS50110"/>
    </source>
</evidence>